<protein>
    <submittedName>
        <fullName evidence="4">Carbohydrate-binding wsc</fullName>
    </submittedName>
</protein>
<feature type="compositionally biased region" description="Low complexity" evidence="1">
    <location>
        <begin position="217"/>
        <end position="233"/>
    </location>
</feature>
<dbReference type="Gene3D" id="3.50.4.10">
    <property type="entry name" value="Hepatocyte Growth Factor"/>
    <property type="match status" value="2"/>
</dbReference>
<feature type="transmembrane region" description="Helical" evidence="2">
    <location>
        <begin position="416"/>
        <end position="434"/>
    </location>
</feature>
<evidence type="ECO:0000313" key="5">
    <source>
        <dbReference type="Proteomes" id="UP000265663"/>
    </source>
</evidence>
<name>A0A3M7M5G6_9PLEO</name>
<evidence type="ECO:0000256" key="2">
    <source>
        <dbReference type="SAM" id="Phobius"/>
    </source>
</evidence>
<organism evidence="4 5">
    <name type="scientific">Pyrenophora seminiperda CCB06</name>
    <dbReference type="NCBI Taxonomy" id="1302712"/>
    <lineage>
        <taxon>Eukaryota</taxon>
        <taxon>Fungi</taxon>
        <taxon>Dikarya</taxon>
        <taxon>Ascomycota</taxon>
        <taxon>Pezizomycotina</taxon>
        <taxon>Dothideomycetes</taxon>
        <taxon>Pleosporomycetidae</taxon>
        <taxon>Pleosporales</taxon>
        <taxon>Pleosporineae</taxon>
        <taxon>Pleosporaceae</taxon>
        <taxon>Pyrenophora</taxon>
    </lineage>
</organism>
<feature type="transmembrane region" description="Helical" evidence="2">
    <location>
        <begin position="446"/>
        <end position="465"/>
    </location>
</feature>
<feature type="domain" description="Apple" evidence="3">
    <location>
        <begin position="509"/>
        <end position="537"/>
    </location>
</feature>
<dbReference type="PANTHER" id="PTHR33946">
    <property type="match status" value="1"/>
</dbReference>
<dbReference type="Pfam" id="PF14295">
    <property type="entry name" value="PAN_4"/>
    <property type="match status" value="3"/>
</dbReference>
<dbReference type="Proteomes" id="UP000265663">
    <property type="component" value="Unassembled WGS sequence"/>
</dbReference>
<feature type="region of interest" description="Disordered" evidence="1">
    <location>
        <begin position="195"/>
        <end position="317"/>
    </location>
</feature>
<dbReference type="EMBL" id="KE747818">
    <property type="protein sequence ID" value="RMZ69620.1"/>
    <property type="molecule type" value="Genomic_DNA"/>
</dbReference>
<keyword evidence="5" id="KW-1185">Reference proteome</keyword>
<dbReference type="InterPro" id="IPR003609">
    <property type="entry name" value="Pan_app"/>
</dbReference>
<reference evidence="4 5" key="1">
    <citation type="journal article" date="2014" name="PLoS ONE">
        <title>De novo Genome Assembly of the Fungal Plant Pathogen Pyrenophora semeniperda.</title>
        <authorList>
            <person name="Soliai M.M."/>
            <person name="Meyer S.E."/>
            <person name="Udall J.A."/>
            <person name="Elzinga D.E."/>
            <person name="Hermansen R.A."/>
            <person name="Bodily P.M."/>
            <person name="Hart A.A."/>
            <person name="Coleman C.E."/>
        </authorList>
    </citation>
    <scope>NUCLEOTIDE SEQUENCE [LARGE SCALE GENOMIC DNA]</scope>
    <source>
        <strain evidence="4 5">CCB06</strain>
        <tissue evidence="4">Mycelium</tissue>
    </source>
</reference>
<evidence type="ECO:0000313" key="4">
    <source>
        <dbReference type="EMBL" id="RMZ69620.1"/>
    </source>
</evidence>
<gene>
    <name evidence="4" type="ORF">GMOD_00006453</name>
</gene>
<dbReference type="PANTHER" id="PTHR33946:SF4">
    <property type="entry name" value="COAGULATION FACTOR XI"/>
    <property type="match status" value="1"/>
</dbReference>
<keyword evidence="2" id="KW-0812">Transmembrane</keyword>
<dbReference type="AlphaFoldDB" id="A0A3M7M5G6"/>
<feature type="domain" description="Apple" evidence="3">
    <location>
        <begin position="327"/>
        <end position="352"/>
    </location>
</feature>
<keyword evidence="2" id="KW-1133">Transmembrane helix</keyword>
<dbReference type="OrthoDB" id="160645at2759"/>
<sequence>MSAPAFPAHVGDAVPTFSIDRASHNRKDADNLGFQMAYMSGDSRCFQGTLPTFTPVISNPRLFYTRSCKYATGAGYGYPAEQTAIECPGARLWDWVNKGEYTIDNVPGYPLGNTPLPYTITFGHKAGPPVVSTKTSIVTYPALVTTVAESNGIPHATATEVVSLTSTVSKTSTTTVTAPVTVPYIDTVCPSMTAPPAPTSTSTSKSYSAVPPPPPSSSSKSSTVTPAPSSYPTISPPRPSPSTSKSSTLMPPPPPPSTSKSSTVIPPPHLPSTSKSSTATSAPTSYPGFPPSPRPTTTKSSTIMPPPPPMTTKSSTRIAPGFPSFVQCIAVCMYYSDCQAVSYVPGGDCYLKSGIGEASVNPGIWGARMVPYGSQTSVIPIPAPSTSTTLSSTSRPTTARNFEQCNNTKQHYRYQHPYFLFFIYLYLLVAGRIFKQCDNTKQHQHPYFLFFIHLYLFFIYLYLLVAGRNFKHSNGTIYDSGKKKYLVLCDSDINGATFPGPLSPTYPGSFTGCLDDCSHTPGCVSVSYVKNGPCYLKGSAWGSSPNSNIIGGELIIGSNPYPTASSSTMTADSYTAASPASGFTTVTLTSCASTSGTSASAAAPTGSSLSCPEGDGNTYTTNCGASYVLECGVDRFGGDLNNGLVFTDTWEQCVQACDKTSGCVNVSWVSGVRGACYMKSSVSDIHKNSNIQGGRKISGCSKLKLHRKRVAAFAPIQRHQFLGPDHTLVPDVSITTVFLTRRPTITKTLTGAGTLTTTSTQYAESVVTITTTTVIPSTIYSHYEVTSCPTTARTPAYTAYTKA</sequence>
<feature type="domain" description="Apple" evidence="3">
    <location>
        <begin position="633"/>
        <end position="679"/>
    </location>
</feature>
<evidence type="ECO:0000259" key="3">
    <source>
        <dbReference type="Pfam" id="PF14295"/>
    </source>
</evidence>
<evidence type="ECO:0000256" key="1">
    <source>
        <dbReference type="SAM" id="MobiDB-lite"/>
    </source>
</evidence>
<keyword evidence="2" id="KW-0472">Membrane</keyword>
<accession>A0A3M7M5G6</accession>
<proteinExistence type="predicted"/>
<feature type="compositionally biased region" description="Low complexity" evidence="1">
    <location>
        <begin position="271"/>
        <end position="285"/>
    </location>
</feature>
<feature type="compositionally biased region" description="Low complexity" evidence="1">
    <location>
        <begin position="199"/>
        <end position="209"/>
    </location>
</feature>